<dbReference type="AlphaFoldDB" id="A0A1M7CP65"/>
<dbReference type="InterPro" id="IPR004045">
    <property type="entry name" value="Glutathione_S-Trfase_N"/>
</dbReference>
<dbReference type="SUPFAM" id="SSF47616">
    <property type="entry name" value="GST C-terminal domain-like"/>
    <property type="match status" value="1"/>
</dbReference>
<protein>
    <submittedName>
        <fullName evidence="5">Glutathione S-transferase</fullName>
    </submittedName>
</protein>
<keyword evidence="5" id="KW-0808">Transferase</keyword>
<dbReference type="EMBL" id="FRBQ01000002">
    <property type="protein sequence ID" value="SHL68992.1"/>
    <property type="molecule type" value="Genomic_DNA"/>
</dbReference>
<sequence length="205" mass="21835">MKIHHVPLSGHAHRAVLFASLLGLKPELVEVDLAAGAHKQPEFLALNPFGQVPVLEDDGVVVADSNAILVYLAKKTGRTDWLPEDPAGAAAVQRWLSVAAGELAYGPCAARLITVFGADFNAEEVISRAHVLLARLERHLSGRQWLAADHPTIADVALYSYLARAPEGNVDLSAYGQVRAFLARIEALPGFVAIPETPVGLTANA</sequence>
<dbReference type="GO" id="GO:0006749">
    <property type="term" value="P:glutathione metabolic process"/>
    <property type="evidence" value="ECO:0007669"/>
    <property type="project" value="TreeGrafter"/>
</dbReference>
<comment type="similarity">
    <text evidence="2">Belongs to the GST superfamily.</text>
</comment>
<dbReference type="SFLD" id="SFLDS00019">
    <property type="entry name" value="Glutathione_Transferase_(cytos"/>
    <property type="match status" value="1"/>
</dbReference>
<dbReference type="InterPro" id="IPR004046">
    <property type="entry name" value="GST_C"/>
</dbReference>
<dbReference type="GO" id="GO:0004364">
    <property type="term" value="F:glutathione transferase activity"/>
    <property type="evidence" value="ECO:0007669"/>
    <property type="project" value="TreeGrafter"/>
</dbReference>
<dbReference type="Proteomes" id="UP000184305">
    <property type="component" value="Unassembled WGS sequence"/>
</dbReference>
<dbReference type="Gene3D" id="3.40.30.10">
    <property type="entry name" value="Glutaredoxin"/>
    <property type="match status" value="1"/>
</dbReference>
<dbReference type="PROSITE" id="PS50404">
    <property type="entry name" value="GST_NTER"/>
    <property type="match status" value="1"/>
</dbReference>
<evidence type="ECO:0000259" key="3">
    <source>
        <dbReference type="PROSITE" id="PS50404"/>
    </source>
</evidence>
<reference evidence="6" key="1">
    <citation type="submission" date="2016-11" db="EMBL/GenBank/DDBJ databases">
        <authorList>
            <person name="Varghese N."/>
            <person name="Submissions S."/>
        </authorList>
    </citation>
    <scope>NUCLEOTIDE SEQUENCE [LARGE SCALE GENOMIC DNA]</scope>
    <source>
        <strain evidence="6">CECT 8089</strain>
    </source>
</reference>
<dbReference type="SFLD" id="SFLDG00358">
    <property type="entry name" value="Main_(cytGST)"/>
    <property type="match status" value="1"/>
</dbReference>
<organism evidence="5 6">
    <name type="scientific">Phytopseudomonas punonensis</name>
    <dbReference type="NCBI Taxonomy" id="1220495"/>
    <lineage>
        <taxon>Bacteria</taxon>
        <taxon>Pseudomonadati</taxon>
        <taxon>Pseudomonadota</taxon>
        <taxon>Gammaproteobacteria</taxon>
        <taxon>Pseudomonadales</taxon>
        <taxon>Pseudomonadaceae</taxon>
        <taxon>Phytopseudomonas</taxon>
    </lineage>
</organism>
<dbReference type="SFLD" id="SFLDG01151">
    <property type="entry name" value="Main.2:_Nu-like"/>
    <property type="match status" value="1"/>
</dbReference>
<gene>
    <name evidence="5" type="ORF">SAMN05216288_2197</name>
</gene>
<dbReference type="Gene3D" id="1.20.1050.10">
    <property type="match status" value="1"/>
</dbReference>
<evidence type="ECO:0000259" key="4">
    <source>
        <dbReference type="PROSITE" id="PS50405"/>
    </source>
</evidence>
<dbReference type="CDD" id="cd03056">
    <property type="entry name" value="GST_N_4"/>
    <property type="match status" value="1"/>
</dbReference>
<evidence type="ECO:0000256" key="1">
    <source>
        <dbReference type="ARBA" id="ARBA00011738"/>
    </source>
</evidence>
<comment type="subunit">
    <text evidence="1">Homodimer.</text>
</comment>
<dbReference type="InterPro" id="IPR010987">
    <property type="entry name" value="Glutathione-S-Trfase_C-like"/>
</dbReference>
<accession>A0A1M7CP65</accession>
<dbReference type="STRING" id="1220495.SAMN05216288_2197"/>
<dbReference type="CDD" id="cd03206">
    <property type="entry name" value="GST_C_7"/>
    <property type="match status" value="1"/>
</dbReference>
<keyword evidence="6" id="KW-1185">Reference proteome</keyword>
<dbReference type="InterPro" id="IPR036282">
    <property type="entry name" value="Glutathione-S-Trfase_C_sf"/>
</dbReference>
<dbReference type="InterPro" id="IPR040079">
    <property type="entry name" value="Glutathione_S-Trfase"/>
</dbReference>
<dbReference type="PROSITE" id="PS50405">
    <property type="entry name" value="GST_CTER"/>
    <property type="match status" value="1"/>
</dbReference>
<evidence type="ECO:0000256" key="2">
    <source>
        <dbReference type="RuleBase" id="RU003494"/>
    </source>
</evidence>
<feature type="domain" description="GST N-terminal" evidence="3">
    <location>
        <begin position="1"/>
        <end position="80"/>
    </location>
</feature>
<dbReference type="InterPro" id="IPR036249">
    <property type="entry name" value="Thioredoxin-like_sf"/>
</dbReference>
<dbReference type="SUPFAM" id="SSF52833">
    <property type="entry name" value="Thioredoxin-like"/>
    <property type="match status" value="1"/>
</dbReference>
<dbReference type="Pfam" id="PF02798">
    <property type="entry name" value="GST_N"/>
    <property type="match status" value="1"/>
</dbReference>
<dbReference type="PANTHER" id="PTHR43969">
    <property type="entry name" value="GLUTATHIONE S TRANSFERASE D10, ISOFORM A-RELATED"/>
    <property type="match status" value="1"/>
</dbReference>
<name>A0A1M7CP65_9GAMM</name>
<feature type="domain" description="GST C-terminal" evidence="4">
    <location>
        <begin position="85"/>
        <end position="205"/>
    </location>
</feature>
<dbReference type="RefSeq" id="WP_073264196.1">
    <property type="nucleotide sequence ID" value="NZ_FRBQ01000002.1"/>
</dbReference>
<proteinExistence type="inferred from homology"/>
<dbReference type="OrthoDB" id="9797500at2"/>
<evidence type="ECO:0000313" key="5">
    <source>
        <dbReference type="EMBL" id="SHL68992.1"/>
    </source>
</evidence>
<dbReference type="PANTHER" id="PTHR43969:SF9">
    <property type="entry name" value="GLUTATHIONE S TRANSFERASE D10, ISOFORM A-RELATED"/>
    <property type="match status" value="1"/>
</dbReference>
<evidence type="ECO:0000313" key="6">
    <source>
        <dbReference type="Proteomes" id="UP000184305"/>
    </source>
</evidence>
<dbReference type="Pfam" id="PF00043">
    <property type="entry name" value="GST_C"/>
    <property type="match status" value="1"/>
</dbReference>